<feature type="binding site" evidence="8">
    <location>
        <position position="294"/>
    </location>
    <ligand>
        <name>allantoate</name>
        <dbReference type="ChEBI" id="CHEBI:17536"/>
    </ligand>
</feature>
<feature type="binding site" evidence="7">
    <location>
        <position position="389"/>
    </location>
    <ligand>
        <name>Zn(2+)</name>
        <dbReference type="ChEBI" id="CHEBI:29105"/>
        <label>2</label>
    </ligand>
</feature>
<dbReference type="CDD" id="cd03884">
    <property type="entry name" value="M20_bAS"/>
    <property type="match status" value="1"/>
</dbReference>
<evidence type="ECO:0000256" key="7">
    <source>
        <dbReference type="PIRSR" id="PIRSR001235-1"/>
    </source>
</evidence>
<keyword evidence="6" id="KW-0464">Manganese</keyword>
<dbReference type="Pfam" id="PF07687">
    <property type="entry name" value="M20_dimer"/>
    <property type="match status" value="1"/>
</dbReference>
<dbReference type="InterPro" id="IPR002933">
    <property type="entry name" value="Peptidase_M20"/>
</dbReference>
<dbReference type="Proteomes" id="UP000822331">
    <property type="component" value="Unassembled WGS sequence"/>
</dbReference>
<feature type="binding site" evidence="7">
    <location>
        <position position="132"/>
    </location>
    <ligand>
        <name>Zn(2+)</name>
        <dbReference type="ChEBI" id="CHEBI:29105"/>
        <label>2</label>
    </ligand>
</feature>
<evidence type="ECO:0000256" key="2">
    <source>
        <dbReference type="ARBA" id="ARBA00006153"/>
    </source>
</evidence>
<evidence type="ECO:0000256" key="4">
    <source>
        <dbReference type="ARBA" id="ARBA00022723"/>
    </source>
</evidence>
<accession>A0AAE7UQP4</accession>
<keyword evidence="4 7" id="KW-0479">Metal-binding</keyword>
<proteinExistence type="inferred from homology"/>
<organism evidence="11 12">
    <name type="scientific">Agrobacterium rubi</name>
    <dbReference type="NCBI Taxonomy" id="28099"/>
    <lineage>
        <taxon>Bacteria</taxon>
        <taxon>Pseudomonadati</taxon>
        <taxon>Pseudomonadota</taxon>
        <taxon>Alphaproteobacteria</taxon>
        <taxon>Hyphomicrobiales</taxon>
        <taxon>Rhizobiaceae</taxon>
        <taxon>Rhizobium/Agrobacterium group</taxon>
        <taxon>Agrobacterium</taxon>
    </lineage>
</organism>
<dbReference type="InterPro" id="IPR010158">
    <property type="entry name" value="Amidase_Cbmase"/>
</dbReference>
<dbReference type="PANTHER" id="PTHR32494:SF19">
    <property type="entry name" value="ALLANTOATE DEIMINASE-RELATED"/>
    <property type="match status" value="1"/>
</dbReference>
<dbReference type="SUPFAM" id="SSF55031">
    <property type="entry name" value="Bacterial exopeptidase dimerisation domain"/>
    <property type="match status" value="1"/>
</dbReference>
<dbReference type="NCBIfam" id="TIGR01879">
    <property type="entry name" value="hydantase"/>
    <property type="match status" value="1"/>
</dbReference>
<evidence type="ECO:0000256" key="3">
    <source>
        <dbReference type="ARBA" id="ARBA00011738"/>
    </source>
</evidence>
<evidence type="ECO:0000313" key="12">
    <source>
        <dbReference type="Proteomes" id="UP000663912"/>
    </source>
</evidence>
<dbReference type="PIRSF" id="PIRSF001235">
    <property type="entry name" value="Amidase_carbamoylase"/>
    <property type="match status" value="1"/>
</dbReference>
<comment type="cofactor">
    <cofactor evidence="7">
        <name>Zn(2+)</name>
        <dbReference type="ChEBI" id="CHEBI:29105"/>
    </cofactor>
    <text evidence="7">Binds 2 Zn(2+) ions per subunit.</text>
</comment>
<evidence type="ECO:0000256" key="5">
    <source>
        <dbReference type="ARBA" id="ARBA00022801"/>
    </source>
</evidence>
<protein>
    <submittedName>
        <fullName evidence="11">Zn-dependent hydrolase</fullName>
    </submittedName>
</protein>
<comment type="similarity">
    <text evidence="2">Belongs to the peptidase M20 family.</text>
</comment>
<dbReference type="EMBL" id="JAAMCP010000008">
    <property type="protein sequence ID" value="NTF37969.1"/>
    <property type="molecule type" value="Genomic_DNA"/>
</dbReference>
<sequence length="419" mass="44628">MANMQSIPTVDRTRLQADFDALADLTEPGRPWTRRSFTPLFLEGRAYLKARFEEEGLNVRTDAAGNLIGRWEGQGPHAPVLMTGSHSDTVPSGGRFDGIAGIISGLAAIRALRIAGYRPQHALELVDFLAEEPSEWGVSCIGSRGMAGALTPQQLALTGPDDERLHSAIDRIGGDVAELSNARRTDIASYLEIHIEQGPVLEARQIPIGIVTAIAGIGRVRVRLEGIAGHAGTSPMDMRADAALAMARFALAVRDTALAPQGTGHFTATIGVLTIEPGGANVVPGASEAIVDIRAEDDGLMDRFIDTLEALAQQAADDEKCRVALFERVSKTRAVACDPSLRDVLDTAARDLDLPTLSLASGAGHDAAFMAKITKSAMIFVPSRDGKSHTPDEWTENEAIALAADVLLRALVHLDSRMP</sequence>
<feature type="binding site" evidence="7">
    <location>
        <position position="97"/>
    </location>
    <ligand>
        <name>Zn(2+)</name>
        <dbReference type="ChEBI" id="CHEBI:29105"/>
        <label>1</label>
    </ligand>
</feature>
<reference evidence="11" key="2">
    <citation type="submission" date="2020-02" db="EMBL/GenBank/DDBJ databases">
        <title>Unexpected conservation and global transmission of agrobacterial virulence plasmids.</title>
        <authorList>
            <person name="Weisberg A.J."/>
            <person name="Davis E.W. II"/>
            <person name="Tabima J.R."/>
            <person name="Belcher M.S."/>
            <person name="Miller M."/>
            <person name="Kuo C.-H."/>
            <person name="Loper J.E."/>
            <person name="Grunwald N.J."/>
            <person name="Putnam M.L."/>
            <person name="Chang J.H."/>
        </authorList>
    </citation>
    <scope>NUCLEOTIDE SEQUENCE</scope>
    <source>
        <strain evidence="11">W2/73</strain>
    </source>
</reference>
<comment type="cofactor">
    <cofactor evidence="1">
        <name>Mn(2+)</name>
        <dbReference type="ChEBI" id="CHEBI:29035"/>
    </cofactor>
</comment>
<feature type="binding site" evidence="7">
    <location>
        <position position="97"/>
    </location>
    <ligand>
        <name>Zn(2+)</name>
        <dbReference type="ChEBI" id="CHEBI:29105"/>
        <label>2</label>
    </ligand>
</feature>
<feature type="binding site" evidence="7">
    <location>
        <position position="194"/>
    </location>
    <ligand>
        <name>Zn(2+)</name>
        <dbReference type="ChEBI" id="CHEBI:29105"/>
        <label>1</label>
    </ligand>
</feature>
<feature type="domain" description="Peptidase M20 dimerisation" evidence="9">
    <location>
        <begin position="214"/>
        <end position="317"/>
    </location>
</feature>
<dbReference type="Pfam" id="PF01546">
    <property type="entry name" value="Peptidase_M20"/>
    <property type="match status" value="1"/>
</dbReference>
<dbReference type="GO" id="GO:0046872">
    <property type="term" value="F:metal ion binding"/>
    <property type="evidence" value="ECO:0007669"/>
    <property type="project" value="UniProtKB-KW"/>
</dbReference>
<keyword evidence="7" id="KW-0862">Zinc</keyword>
<comment type="subunit">
    <text evidence="3">Homodimer.</text>
</comment>
<dbReference type="Gene3D" id="3.40.630.10">
    <property type="entry name" value="Zn peptidases"/>
    <property type="match status" value="1"/>
</dbReference>
<keyword evidence="5 11" id="KW-0378">Hydrolase</keyword>
<gene>
    <name evidence="10" type="ORF">G6L72_14785</name>
    <name evidence="11" type="ORF">G6M88_15205</name>
</gene>
<dbReference type="AlphaFoldDB" id="A0AAE7UQP4"/>
<evidence type="ECO:0000259" key="9">
    <source>
        <dbReference type="Pfam" id="PF07687"/>
    </source>
</evidence>
<evidence type="ECO:0000313" key="11">
    <source>
        <dbReference type="EMBL" id="QTG01824.1"/>
    </source>
</evidence>
<evidence type="ECO:0000256" key="1">
    <source>
        <dbReference type="ARBA" id="ARBA00001936"/>
    </source>
</evidence>
<dbReference type="KEGG" id="arui:G6M88_15205"/>
<feature type="binding site" evidence="8">
    <location>
        <position position="281"/>
    </location>
    <ligand>
        <name>allantoate</name>
        <dbReference type="ChEBI" id="CHEBI:17536"/>
    </ligand>
</feature>
<dbReference type="NCBIfam" id="NF009531">
    <property type="entry name" value="PRK12893.1-5"/>
    <property type="match status" value="1"/>
</dbReference>
<evidence type="ECO:0000313" key="13">
    <source>
        <dbReference type="Proteomes" id="UP000822331"/>
    </source>
</evidence>
<evidence type="ECO:0000256" key="6">
    <source>
        <dbReference type="ARBA" id="ARBA00023211"/>
    </source>
</evidence>
<evidence type="ECO:0000313" key="10">
    <source>
        <dbReference type="EMBL" id="NTF37969.1"/>
    </source>
</evidence>
<dbReference type="RefSeq" id="WP_083212564.1">
    <property type="nucleotide sequence ID" value="NZ_CP049207.1"/>
</dbReference>
<feature type="binding site" evidence="8">
    <location>
        <position position="219"/>
    </location>
    <ligand>
        <name>allantoate</name>
        <dbReference type="ChEBI" id="CHEBI:17536"/>
    </ligand>
</feature>
<feature type="binding site" evidence="7">
    <location>
        <position position="86"/>
    </location>
    <ligand>
        <name>Zn(2+)</name>
        <dbReference type="ChEBI" id="CHEBI:29105"/>
        <label>1</label>
    </ligand>
</feature>
<dbReference type="SUPFAM" id="SSF53187">
    <property type="entry name" value="Zn-dependent exopeptidases"/>
    <property type="match status" value="1"/>
</dbReference>
<keyword evidence="13" id="KW-1185">Reference proteome</keyword>
<dbReference type="EMBL" id="CP049207">
    <property type="protein sequence ID" value="QTG01824.1"/>
    <property type="molecule type" value="Genomic_DNA"/>
</dbReference>
<dbReference type="InterPro" id="IPR011650">
    <property type="entry name" value="Peptidase_M20_dimer"/>
</dbReference>
<dbReference type="GO" id="GO:0016813">
    <property type="term" value="F:hydrolase activity, acting on carbon-nitrogen (but not peptide) bonds, in linear amidines"/>
    <property type="evidence" value="ECO:0007669"/>
    <property type="project" value="InterPro"/>
</dbReference>
<evidence type="ECO:0000256" key="8">
    <source>
        <dbReference type="PIRSR" id="PIRSR001235-2"/>
    </source>
</evidence>
<dbReference type="PANTHER" id="PTHR32494">
    <property type="entry name" value="ALLANTOATE DEIMINASE-RELATED"/>
    <property type="match status" value="1"/>
</dbReference>
<name>A0AAE7UQP4_9HYPH</name>
<reference evidence="10 13" key="1">
    <citation type="journal article" date="2020" name="Science">
        <title>Unexpected conservation and global transmission of agrobacterial virulence plasmids.</title>
        <authorList>
            <person name="Weisberg A.J."/>
            <person name="Davis E.W. 2nd"/>
            <person name="Tabima J."/>
            <person name="Belcher M.S."/>
            <person name="Miller M."/>
            <person name="Kuo C.H."/>
            <person name="Loper J.E."/>
            <person name="Grunwald N.J."/>
            <person name="Putnam M.L."/>
            <person name="Chang J.H."/>
        </authorList>
    </citation>
    <scope>NUCLEOTIDE SEQUENCE [LARGE SCALE GENOMIC DNA]</scope>
    <source>
        <strain evidence="10 13">A19/93</strain>
    </source>
</reference>
<dbReference type="InterPro" id="IPR036264">
    <property type="entry name" value="Bact_exopeptidase_dim_dom"/>
</dbReference>
<dbReference type="Proteomes" id="UP000663912">
    <property type="component" value="Chromosome 2"/>
</dbReference>
<dbReference type="Gene3D" id="3.30.70.360">
    <property type="match status" value="1"/>
</dbReference>